<organism evidence="4 5">
    <name type="scientific">Motilibacter peucedani</name>
    <dbReference type="NCBI Taxonomy" id="598650"/>
    <lineage>
        <taxon>Bacteria</taxon>
        <taxon>Bacillati</taxon>
        <taxon>Actinomycetota</taxon>
        <taxon>Actinomycetes</taxon>
        <taxon>Motilibacterales</taxon>
        <taxon>Motilibacteraceae</taxon>
        <taxon>Motilibacter</taxon>
    </lineage>
</organism>
<keyword evidence="5" id="KW-1185">Reference proteome</keyword>
<proteinExistence type="predicted"/>
<gene>
    <name evidence="4" type="ORF">CLV35_0048</name>
</gene>
<keyword evidence="1 4" id="KW-0808">Transferase</keyword>
<dbReference type="InterPro" id="IPR000182">
    <property type="entry name" value="GNAT_dom"/>
</dbReference>
<accession>A0A420XVU9</accession>
<dbReference type="EMBL" id="RBWV01000001">
    <property type="protein sequence ID" value="RKS84232.1"/>
    <property type="molecule type" value="Genomic_DNA"/>
</dbReference>
<reference evidence="4 5" key="1">
    <citation type="submission" date="2018-10" db="EMBL/GenBank/DDBJ databases">
        <title>Genomic Encyclopedia of Archaeal and Bacterial Type Strains, Phase II (KMG-II): from individual species to whole genera.</title>
        <authorList>
            <person name="Goeker M."/>
        </authorList>
    </citation>
    <scope>NUCLEOTIDE SEQUENCE [LARGE SCALE GENOMIC DNA]</scope>
    <source>
        <strain evidence="4 5">RP-AC37</strain>
    </source>
</reference>
<dbReference type="AlphaFoldDB" id="A0A420XVU9"/>
<dbReference type="Pfam" id="PF00583">
    <property type="entry name" value="Acetyltransf_1"/>
    <property type="match status" value="1"/>
</dbReference>
<protein>
    <submittedName>
        <fullName evidence="4">N-acetylglutamate synthase-like GNAT family acetyltransferase</fullName>
    </submittedName>
</protein>
<evidence type="ECO:0000256" key="1">
    <source>
        <dbReference type="ARBA" id="ARBA00022679"/>
    </source>
</evidence>
<evidence type="ECO:0000313" key="4">
    <source>
        <dbReference type="EMBL" id="RKS84232.1"/>
    </source>
</evidence>
<dbReference type="PANTHER" id="PTHR43877">
    <property type="entry name" value="AMINOALKYLPHOSPHONATE N-ACETYLTRANSFERASE-RELATED-RELATED"/>
    <property type="match status" value="1"/>
</dbReference>
<dbReference type="SUPFAM" id="SSF55729">
    <property type="entry name" value="Acyl-CoA N-acyltransferases (Nat)"/>
    <property type="match status" value="1"/>
</dbReference>
<evidence type="ECO:0000256" key="2">
    <source>
        <dbReference type="ARBA" id="ARBA00023315"/>
    </source>
</evidence>
<dbReference type="GO" id="GO:0016747">
    <property type="term" value="F:acyltransferase activity, transferring groups other than amino-acyl groups"/>
    <property type="evidence" value="ECO:0007669"/>
    <property type="project" value="InterPro"/>
</dbReference>
<dbReference type="CDD" id="cd04301">
    <property type="entry name" value="NAT_SF"/>
    <property type="match status" value="1"/>
</dbReference>
<dbReference type="InterPro" id="IPR050832">
    <property type="entry name" value="Bact_Acetyltransf"/>
</dbReference>
<dbReference type="OrthoDB" id="5192872at2"/>
<dbReference type="InParanoid" id="A0A420XVU9"/>
<sequence>MPRANVCVRRARRDDADELLRMWCELRESTRSMDRAAPVPSERGVLERLEAAEADANLRILVADLDGAVAGMAVLTHQPFAVLFDTRSVHLHFMHVRPEFRRRGVGHALVAAAASFAEEVGAEQLMTSTLPQTRDENRFFARLGFAPVVIRRAAGVATVRRRLAADAGAVSAVEDLLVRRRSMRTRSRLRLAGMGD</sequence>
<evidence type="ECO:0000259" key="3">
    <source>
        <dbReference type="PROSITE" id="PS51186"/>
    </source>
</evidence>
<dbReference type="Gene3D" id="3.40.630.30">
    <property type="match status" value="1"/>
</dbReference>
<dbReference type="PROSITE" id="PS51186">
    <property type="entry name" value="GNAT"/>
    <property type="match status" value="1"/>
</dbReference>
<dbReference type="Proteomes" id="UP000281955">
    <property type="component" value="Unassembled WGS sequence"/>
</dbReference>
<feature type="domain" description="N-acetyltransferase" evidence="3">
    <location>
        <begin position="6"/>
        <end position="166"/>
    </location>
</feature>
<name>A0A420XVU9_9ACTN</name>
<dbReference type="RefSeq" id="WP_147431818.1">
    <property type="nucleotide sequence ID" value="NZ_RBWV01000001.1"/>
</dbReference>
<dbReference type="InterPro" id="IPR016181">
    <property type="entry name" value="Acyl_CoA_acyltransferase"/>
</dbReference>
<keyword evidence="2" id="KW-0012">Acyltransferase</keyword>
<evidence type="ECO:0000313" key="5">
    <source>
        <dbReference type="Proteomes" id="UP000281955"/>
    </source>
</evidence>
<comment type="caution">
    <text evidence="4">The sequence shown here is derived from an EMBL/GenBank/DDBJ whole genome shotgun (WGS) entry which is preliminary data.</text>
</comment>